<comment type="caution">
    <text evidence="1">The sequence shown here is derived from an EMBL/GenBank/DDBJ whole genome shotgun (WGS) entry which is preliminary data.</text>
</comment>
<organism evidence="1 2">
    <name type="scientific">Acer yangbiense</name>
    <dbReference type="NCBI Taxonomy" id="1000413"/>
    <lineage>
        <taxon>Eukaryota</taxon>
        <taxon>Viridiplantae</taxon>
        <taxon>Streptophyta</taxon>
        <taxon>Embryophyta</taxon>
        <taxon>Tracheophyta</taxon>
        <taxon>Spermatophyta</taxon>
        <taxon>Magnoliopsida</taxon>
        <taxon>eudicotyledons</taxon>
        <taxon>Gunneridae</taxon>
        <taxon>Pentapetalae</taxon>
        <taxon>rosids</taxon>
        <taxon>malvids</taxon>
        <taxon>Sapindales</taxon>
        <taxon>Sapindaceae</taxon>
        <taxon>Hippocastanoideae</taxon>
        <taxon>Acereae</taxon>
        <taxon>Acer</taxon>
    </lineage>
</organism>
<accession>A0A5C7IYM8</accession>
<evidence type="ECO:0000313" key="2">
    <source>
        <dbReference type="Proteomes" id="UP000323000"/>
    </source>
</evidence>
<dbReference type="GO" id="GO:0009451">
    <property type="term" value="P:RNA modification"/>
    <property type="evidence" value="ECO:0007669"/>
    <property type="project" value="InterPro"/>
</dbReference>
<sequence length="126" mass="14000">MACHDASSEIGHFPLEALAIFHRLQLSKNANPDELTSVSTLSSCAQLGAMDVGEWIHENIKKQRMKLNCHLTTSLMDMYSKCGNLEKALESSIGGQHVFQSNGSSTMLAWSTFLAVLAFWKKLWNL</sequence>
<name>A0A5C7IYM8_9ROSI</name>
<dbReference type="InterPro" id="IPR011990">
    <property type="entry name" value="TPR-like_helical_dom_sf"/>
</dbReference>
<dbReference type="OrthoDB" id="9990610at2759"/>
<gene>
    <name evidence="1" type="ORF">EZV62_002910</name>
</gene>
<dbReference type="Proteomes" id="UP000323000">
    <property type="component" value="Chromosome 1"/>
</dbReference>
<evidence type="ECO:0000313" key="1">
    <source>
        <dbReference type="EMBL" id="TXG74331.1"/>
    </source>
</evidence>
<reference evidence="2" key="1">
    <citation type="journal article" date="2019" name="Gigascience">
        <title>De novo genome assembly of the endangered Acer yangbiense, a plant species with extremely small populations endemic to Yunnan Province, China.</title>
        <authorList>
            <person name="Yang J."/>
            <person name="Wariss H.M."/>
            <person name="Tao L."/>
            <person name="Zhang R."/>
            <person name="Yun Q."/>
            <person name="Hollingsworth P."/>
            <person name="Dao Z."/>
            <person name="Luo G."/>
            <person name="Guo H."/>
            <person name="Ma Y."/>
            <person name="Sun W."/>
        </authorList>
    </citation>
    <scope>NUCLEOTIDE SEQUENCE [LARGE SCALE GENOMIC DNA]</scope>
    <source>
        <strain evidence="2">cv. Malutang</strain>
    </source>
</reference>
<dbReference type="Gene3D" id="1.25.40.10">
    <property type="entry name" value="Tetratricopeptide repeat domain"/>
    <property type="match status" value="1"/>
</dbReference>
<dbReference type="InterPro" id="IPR046960">
    <property type="entry name" value="PPR_At4g14850-like_plant"/>
</dbReference>
<protein>
    <submittedName>
        <fullName evidence="1">Uncharacterized protein</fullName>
    </submittedName>
</protein>
<dbReference type="GO" id="GO:0003723">
    <property type="term" value="F:RNA binding"/>
    <property type="evidence" value="ECO:0007669"/>
    <property type="project" value="InterPro"/>
</dbReference>
<dbReference type="EMBL" id="VAHF01000001">
    <property type="protein sequence ID" value="TXG74331.1"/>
    <property type="molecule type" value="Genomic_DNA"/>
</dbReference>
<proteinExistence type="predicted"/>
<dbReference type="PANTHER" id="PTHR47926">
    <property type="entry name" value="PENTATRICOPEPTIDE REPEAT-CONTAINING PROTEIN"/>
    <property type="match status" value="1"/>
</dbReference>
<dbReference type="AlphaFoldDB" id="A0A5C7IYM8"/>
<keyword evidence="2" id="KW-1185">Reference proteome</keyword>